<dbReference type="AlphaFoldDB" id="A0A645IRA5"/>
<name>A0A645IRA5_9ZZZZ</name>
<gene>
    <name evidence="1" type="ORF">SDC9_201134</name>
</gene>
<reference evidence="1" key="1">
    <citation type="submission" date="2019-08" db="EMBL/GenBank/DDBJ databases">
        <authorList>
            <person name="Kucharzyk K."/>
            <person name="Murdoch R.W."/>
            <person name="Higgins S."/>
            <person name="Loffler F."/>
        </authorList>
    </citation>
    <scope>NUCLEOTIDE SEQUENCE</scope>
</reference>
<proteinExistence type="predicted"/>
<sequence>MKNPRSVDNTVDNVDKCLWITHTVFVNTLYAFVPFTHGKPLVFADFLQDPLQEQECEALESSAACRMKTAAPCSGFQSPAAAKAGAYAYF</sequence>
<evidence type="ECO:0000313" key="1">
    <source>
        <dbReference type="EMBL" id="MPN53470.1"/>
    </source>
</evidence>
<comment type="caution">
    <text evidence="1">The sequence shown here is derived from an EMBL/GenBank/DDBJ whole genome shotgun (WGS) entry which is preliminary data.</text>
</comment>
<dbReference type="EMBL" id="VSSQ01120612">
    <property type="protein sequence ID" value="MPN53470.1"/>
    <property type="molecule type" value="Genomic_DNA"/>
</dbReference>
<protein>
    <submittedName>
        <fullName evidence="1">Uncharacterized protein</fullName>
    </submittedName>
</protein>
<organism evidence="1">
    <name type="scientific">bioreactor metagenome</name>
    <dbReference type="NCBI Taxonomy" id="1076179"/>
    <lineage>
        <taxon>unclassified sequences</taxon>
        <taxon>metagenomes</taxon>
        <taxon>ecological metagenomes</taxon>
    </lineage>
</organism>
<accession>A0A645IRA5</accession>